<feature type="transmembrane region" description="Helical" evidence="8">
    <location>
        <begin position="405"/>
        <end position="424"/>
    </location>
</feature>
<dbReference type="PANTHER" id="PTHR30445:SF3">
    <property type="entry name" value="TRANSPORT PROTEIN YIDE-RELATED"/>
    <property type="match status" value="1"/>
</dbReference>
<evidence type="ECO:0000256" key="4">
    <source>
        <dbReference type="ARBA" id="ARBA00022475"/>
    </source>
</evidence>
<comment type="caution">
    <text evidence="10">The sequence shown here is derived from an EMBL/GenBank/DDBJ whole genome shotgun (WGS) entry which is preliminary data.</text>
</comment>
<dbReference type="Proteomes" id="UP000721236">
    <property type="component" value="Unassembled WGS sequence"/>
</dbReference>
<dbReference type="PROSITE" id="PS51202">
    <property type="entry name" value="RCK_C"/>
    <property type="match status" value="2"/>
</dbReference>
<evidence type="ECO:0000256" key="2">
    <source>
        <dbReference type="ARBA" id="ARBA00009854"/>
    </source>
</evidence>
<protein>
    <submittedName>
        <fullName evidence="10">Aspartate/alanine antiporter</fullName>
    </submittedName>
</protein>
<dbReference type="InterPro" id="IPR050144">
    <property type="entry name" value="AAE_transporter"/>
</dbReference>
<evidence type="ECO:0000313" key="10">
    <source>
        <dbReference type="EMBL" id="CAG9166869.1"/>
    </source>
</evidence>
<dbReference type="Pfam" id="PF06826">
    <property type="entry name" value="Asp-Al_Ex"/>
    <property type="match status" value="2"/>
</dbReference>
<feature type="transmembrane region" description="Helical" evidence="8">
    <location>
        <begin position="58"/>
        <end position="77"/>
    </location>
</feature>
<feature type="transmembrane region" description="Helical" evidence="8">
    <location>
        <begin position="351"/>
        <end position="369"/>
    </location>
</feature>
<accession>A0ABM8WHI9</accession>
<dbReference type="InterPro" id="IPR006512">
    <property type="entry name" value="YidE_YbjL"/>
</dbReference>
<evidence type="ECO:0000256" key="7">
    <source>
        <dbReference type="ARBA" id="ARBA00023136"/>
    </source>
</evidence>
<dbReference type="PANTHER" id="PTHR30445">
    <property type="entry name" value="K(+)_H(+) ANTIPORTER SUBUNIT KHTT"/>
    <property type="match status" value="1"/>
</dbReference>
<keyword evidence="5 8" id="KW-0812">Transmembrane</keyword>
<comment type="subcellular location">
    <subcellularLocation>
        <location evidence="1">Cell membrane</location>
        <topology evidence="1">Multi-pass membrane protein</topology>
    </subcellularLocation>
</comment>
<keyword evidence="6 8" id="KW-1133">Transmembrane helix</keyword>
<evidence type="ECO:0000256" key="8">
    <source>
        <dbReference type="SAM" id="Phobius"/>
    </source>
</evidence>
<evidence type="ECO:0000256" key="5">
    <source>
        <dbReference type="ARBA" id="ARBA00022692"/>
    </source>
</evidence>
<feature type="transmembrane region" description="Helical" evidence="8">
    <location>
        <begin position="504"/>
        <end position="527"/>
    </location>
</feature>
<reference evidence="10 11" key="1">
    <citation type="submission" date="2021-08" db="EMBL/GenBank/DDBJ databases">
        <authorList>
            <person name="Peeters C."/>
        </authorList>
    </citation>
    <scope>NUCLEOTIDE SEQUENCE [LARGE SCALE GENOMIC DNA]</scope>
    <source>
        <strain evidence="10 11">LMG 21510</strain>
    </source>
</reference>
<keyword evidence="11" id="KW-1185">Reference proteome</keyword>
<feature type="transmembrane region" description="Helical" evidence="8">
    <location>
        <begin position="375"/>
        <end position="393"/>
    </location>
</feature>
<evidence type="ECO:0000256" key="1">
    <source>
        <dbReference type="ARBA" id="ARBA00004651"/>
    </source>
</evidence>
<proteinExistence type="inferred from homology"/>
<evidence type="ECO:0000256" key="3">
    <source>
        <dbReference type="ARBA" id="ARBA00022448"/>
    </source>
</evidence>
<keyword evidence="4" id="KW-1003">Cell membrane</keyword>
<dbReference type="Gene3D" id="3.30.70.1450">
    <property type="entry name" value="Regulator of K+ conductance, C-terminal domain"/>
    <property type="match status" value="1"/>
</dbReference>
<feature type="transmembrane region" description="Helical" evidence="8">
    <location>
        <begin position="89"/>
        <end position="111"/>
    </location>
</feature>
<gene>
    <name evidence="10" type="primary">aspT_1</name>
    <name evidence="10" type="ORF">LMG21510_00576</name>
</gene>
<evidence type="ECO:0000256" key="6">
    <source>
        <dbReference type="ARBA" id="ARBA00022989"/>
    </source>
</evidence>
<feature type="transmembrane region" description="Helical" evidence="8">
    <location>
        <begin position="444"/>
        <end position="468"/>
    </location>
</feature>
<dbReference type="NCBIfam" id="TIGR01625">
    <property type="entry name" value="YidE_YbjL_dupl"/>
    <property type="match status" value="1"/>
</dbReference>
<name>A0ABM8WHI9_9BURK</name>
<dbReference type="InterPro" id="IPR006037">
    <property type="entry name" value="RCK_C"/>
</dbReference>
<dbReference type="SUPFAM" id="SSF116726">
    <property type="entry name" value="TrkA C-terminal domain-like"/>
    <property type="match status" value="2"/>
</dbReference>
<feature type="transmembrane region" description="Helical" evidence="8">
    <location>
        <begin position="154"/>
        <end position="174"/>
    </location>
</feature>
<evidence type="ECO:0000313" key="11">
    <source>
        <dbReference type="Proteomes" id="UP000721236"/>
    </source>
</evidence>
<comment type="similarity">
    <text evidence="2">Belongs to the AAE transporter (TC 2.A.81) family.</text>
</comment>
<dbReference type="EMBL" id="CAJZAH010000001">
    <property type="protein sequence ID" value="CAG9166869.1"/>
    <property type="molecule type" value="Genomic_DNA"/>
</dbReference>
<evidence type="ECO:0000259" key="9">
    <source>
        <dbReference type="PROSITE" id="PS51202"/>
    </source>
</evidence>
<keyword evidence="7 8" id="KW-0472">Membrane</keyword>
<dbReference type="RefSeq" id="WP_224039503.1">
    <property type="nucleotide sequence ID" value="NZ_CAJZAH010000001.1"/>
</dbReference>
<feature type="domain" description="RCK C-terminal" evidence="9">
    <location>
        <begin position="175"/>
        <end position="259"/>
    </location>
</feature>
<sequence>MDALRTLLEQQPMIALFLTIGIGYLVGEINIKGFTLGVGAVLFVALAVGWFAPKAAPAPMVGTLGLALFLYAVGLQYGKQFFVGLTSPAGVRANLIALTGVLVAGIVALLLSRASGLTIGHGLGLFAGAGTSTPTLQAALVNLGNDDPAVGYSVAYPIGVAGPILFLYIAFMVLKPRFDVKGTGMEVLEVVVQNAALVGKTFADLAMKLPDDVRIVARRRAHHNEPAAPDQVVTWGDVLLFVGPSRERLVEASKTFGEVEAGRIAKDRSDLDYIRLFASKANIVGRALGELAIPGANPSVVVHVRRGDADLLSQPGLVLEYGDRVGLLAHRDDFSALRRFFGDSIKSTAEFSYISIGVGMALGFLLGAISFPLPGIGKLALGLSGVLIVALILGKMRRTGNMHWMMPLSANLVLRNLGLTLFLAQVGMSSGPKFAATVSQNGLLMLGLASVVLVALVLPIMILGLLAFRMPFDEVSGIVAGACGNPAILSYSNRLSPTENPDLGYAMIFPGMTIVKILFVDIVPALAM</sequence>
<dbReference type="Pfam" id="PF02080">
    <property type="entry name" value="TrkA_C"/>
    <property type="match status" value="1"/>
</dbReference>
<feature type="transmembrane region" description="Helical" evidence="8">
    <location>
        <begin position="12"/>
        <end position="27"/>
    </location>
</feature>
<feature type="domain" description="RCK C-terminal" evidence="9">
    <location>
        <begin position="262"/>
        <end position="343"/>
    </location>
</feature>
<dbReference type="InterPro" id="IPR036721">
    <property type="entry name" value="RCK_C_sf"/>
</dbReference>
<keyword evidence="3" id="KW-0813">Transport</keyword>
<feature type="transmembrane region" description="Helical" evidence="8">
    <location>
        <begin position="34"/>
        <end position="52"/>
    </location>
</feature>
<organism evidence="10 11">
    <name type="scientific">Cupriavidus respiraculi</name>
    <dbReference type="NCBI Taxonomy" id="195930"/>
    <lineage>
        <taxon>Bacteria</taxon>
        <taxon>Pseudomonadati</taxon>
        <taxon>Pseudomonadota</taxon>
        <taxon>Betaproteobacteria</taxon>
        <taxon>Burkholderiales</taxon>
        <taxon>Burkholderiaceae</taxon>
        <taxon>Cupriavidus</taxon>
    </lineage>
</organism>